<dbReference type="AlphaFoldDB" id="A0A2P2PES8"/>
<accession>A0A2P2PES8</accession>
<feature type="region of interest" description="Disordered" evidence="1">
    <location>
        <begin position="38"/>
        <end position="58"/>
    </location>
</feature>
<reference evidence="2" key="1">
    <citation type="submission" date="2018-02" db="EMBL/GenBank/DDBJ databases">
        <title>Rhizophora mucronata_Transcriptome.</title>
        <authorList>
            <person name="Meera S.P."/>
            <person name="Sreeshan A."/>
            <person name="Augustine A."/>
        </authorList>
    </citation>
    <scope>NUCLEOTIDE SEQUENCE</scope>
    <source>
        <tissue evidence="2">Leaf</tissue>
    </source>
</reference>
<evidence type="ECO:0000313" key="2">
    <source>
        <dbReference type="EMBL" id="MBX53225.1"/>
    </source>
</evidence>
<protein>
    <submittedName>
        <fullName evidence="2">Uncharacterized protein</fullName>
    </submittedName>
</protein>
<dbReference type="EMBL" id="GGEC01072741">
    <property type="protein sequence ID" value="MBX53225.1"/>
    <property type="molecule type" value="Transcribed_RNA"/>
</dbReference>
<sequence length="58" mass="6940">MDTINERFICHLTFINVLNKYQRETCVKRSINLPTKANAVTTSRRRKLKPERIKEKVH</sequence>
<organism evidence="2">
    <name type="scientific">Rhizophora mucronata</name>
    <name type="common">Asiatic mangrove</name>
    <dbReference type="NCBI Taxonomy" id="61149"/>
    <lineage>
        <taxon>Eukaryota</taxon>
        <taxon>Viridiplantae</taxon>
        <taxon>Streptophyta</taxon>
        <taxon>Embryophyta</taxon>
        <taxon>Tracheophyta</taxon>
        <taxon>Spermatophyta</taxon>
        <taxon>Magnoliopsida</taxon>
        <taxon>eudicotyledons</taxon>
        <taxon>Gunneridae</taxon>
        <taxon>Pentapetalae</taxon>
        <taxon>rosids</taxon>
        <taxon>fabids</taxon>
        <taxon>Malpighiales</taxon>
        <taxon>Rhizophoraceae</taxon>
        <taxon>Rhizophora</taxon>
    </lineage>
</organism>
<proteinExistence type="predicted"/>
<name>A0A2P2PES8_RHIMU</name>
<evidence type="ECO:0000256" key="1">
    <source>
        <dbReference type="SAM" id="MobiDB-lite"/>
    </source>
</evidence>